<dbReference type="RefSeq" id="WP_179692648.1">
    <property type="nucleotide sequence ID" value="NZ_JACCAT010000001.1"/>
</dbReference>
<evidence type="ECO:0000313" key="1">
    <source>
        <dbReference type="EMBL" id="NYH08087.1"/>
    </source>
</evidence>
<name>A0A7Y9VTT8_9PSED</name>
<organism evidence="1 2">
    <name type="scientific">Pseudomonas moraviensis</name>
    <dbReference type="NCBI Taxonomy" id="321662"/>
    <lineage>
        <taxon>Bacteria</taxon>
        <taxon>Pseudomonadati</taxon>
        <taxon>Pseudomonadota</taxon>
        <taxon>Gammaproteobacteria</taxon>
        <taxon>Pseudomonadales</taxon>
        <taxon>Pseudomonadaceae</taxon>
        <taxon>Pseudomonas</taxon>
    </lineage>
</organism>
<evidence type="ECO:0000313" key="2">
    <source>
        <dbReference type="Proteomes" id="UP000553035"/>
    </source>
</evidence>
<reference evidence="1 2" key="1">
    <citation type="submission" date="2020-07" db="EMBL/GenBank/DDBJ databases">
        <title>Exploring microbial biodiversity for novel pathways involved in the catabolism of aromatic compounds derived from lignin.</title>
        <authorList>
            <person name="Elkins J."/>
        </authorList>
    </citation>
    <scope>NUCLEOTIDE SEQUENCE [LARGE SCALE GENOMIC DNA]</scope>
    <source>
        <strain evidence="1 2">VanB</strain>
    </source>
</reference>
<dbReference type="EMBL" id="JACCAT010000001">
    <property type="protein sequence ID" value="NYH08087.1"/>
    <property type="molecule type" value="Genomic_DNA"/>
</dbReference>
<protein>
    <submittedName>
        <fullName evidence="1">Uncharacterized protein</fullName>
    </submittedName>
</protein>
<gene>
    <name evidence="1" type="ORF">GGI52_001130</name>
</gene>
<comment type="caution">
    <text evidence="1">The sequence shown here is derived from an EMBL/GenBank/DDBJ whole genome shotgun (WGS) entry which is preliminary data.</text>
</comment>
<sequence length="116" mass="12417">MTAQQKALNAPILKEAEAGVLHVHKLKDHATAQIFVTAPNVKPGDKIDLTVKTTTGNAWNEQIIVRSVPSVLESLIEKDIFAKNLTSGASAKLSYTVTTASGGVEHSDELVVKLEQ</sequence>
<dbReference type="AlphaFoldDB" id="A0A7Y9VTT8"/>
<proteinExistence type="predicted"/>
<dbReference type="Proteomes" id="UP000553035">
    <property type="component" value="Unassembled WGS sequence"/>
</dbReference>
<accession>A0A7Y9VTT8</accession>